<dbReference type="OrthoDB" id="5102857at2759"/>
<organism evidence="1 2">
    <name type="scientific">Fusarium torreyae</name>
    <dbReference type="NCBI Taxonomy" id="1237075"/>
    <lineage>
        <taxon>Eukaryota</taxon>
        <taxon>Fungi</taxon>
        <taxon>Dikarya</taxon>
        <taxon>Ascomycota</taxon>
        <taxon>Pezizomycotina</taxon>
        <taxon>Sordariomycetes</taxon>
        <taxon>Hypocreomycetidae</taxon>
        <taxon>Hypocreales</taxon>
        <taxon>Nectriaceae</taxon>
        <taxon>Fusarium</taxon>
    </lineage>
</organism>
<protein>
    <submittedName>
        <fullName evidence="1">Uncharacterized protein</fullName>
    </submittedName>
</protein>
<evidence type="ECO:0000313" key="2">
    <source>
        <dbReference type="Proteomes" id="UP001152049"/>
    </source>
</evidence>
<name>A0A9W8RTP3_9HYPO</name>
<dbReference type="AlphaFoldDB" id="A0A9W8RTP3"/>
<proteinExistence type="predicted"/>
<gene>
    <name evidence="1" type="ORF">NW762_011487</name>
</gene>
<dbReference type="Proteomes" id="UP001152049">
    <property type="component" value="Unassembled WGS sequence"/>
</dbReference>
<keyword evidence="2" id="KW-1185">Reference proteome</keyword>
<reference evidence="1" key="1">
    <citation type="submission" date="2022-09" db="EMBL/GenBank/DDBJ databases">
        <title>Fusarium specimens isolated from Avocado Roots.</title>
        <authorList>
            <person name="Stajich J."/>
            <person name="Roper C."/>
            <person name="Heimlech-Rivalta G."/>
        </authorList>
    </citation>
    <scope>NUCLEOTIDE SEQUENCE</scope>
    <source>
        <strain evidence="1">CF00136</strain>
    </source>
</reference>
<evidence type="ECO:0000313" key="1">
    <source>
        <dbReference type="EMBL" id="KAJ4251500.1"/>
    </source>
</evidence>
<sequence length="281" mass="31678">MDQQQPITAEWCQKMDRRLKWLKHLGVMDKIDLHCGSDGLPCYVGMPLEHDTFLAPTVEIPSAIAPTIVAPASESSSGSSIRITSDLFENIVEDLQSRSSCTHVAWQLTVIKLQLMHERTPPILHVLNELESAVKACKSGLDAVTALSATPDPKILLKGLRQMEIWLVPLQCRLIGIQSGQASSVHWWEDYGKRAVELFNNDDLYHCINRTYYALGSACTMYDFSMIDASTRALTEQFIPTIEKFLRMQQNQNVLTKVEHHLSQLRADMEQDLDEGKDVVV</sequence>
<dbReference type="EMBL" id="JAOQAZ010000028">
    <property type="protein sequence ID" value="KAJ4251500.1"/>
    <property type="molecule type" value="Genomic_DNA"/>
</dbReference>
<comment type="caution">
    <text evidence="1">The sequence shown here is derived from an EMBL/GenBank/DDBJ whole genome shotgun (WGS) entry which is preliminary data.</text>
</comment>
<accession>A0A9W8RTP3</accession>